<protein>
    <submittedName>
        <fullName evidence="3">Gfo/Idh/MocA family oxidoreductase</fullName>
    </submittedName>
</protein>
<accession>A0A9D9EBT5</accession>
<dbReference type="InterPro" id="IPR000683">
    <property type="entry name" value="Gfo/Idh/MocA-like_OxRdtase_N"/>
</dbReference>
<reference evidence="3" key="2">
    <citation type="journal article" date="2021" name="PeerJ">
        <title>Extensive microbial diversity within the chicken gut microbiome revealed by metagenomics and culture.</title>
        <authorList>
            <person name="Gilroy R."/>
            <person name="Ravi A."/>
            <person name="Getino M."/>
            <person name="Pursley I."/>
            <person name="Horton D.L."/>
            <person name="Alikhan N.F."/>
            <person name="Baker D."/>
            <person name="Gharbi K."/>
            <person name="Hall N."/>
            <person name="Watson M."/>
            <person name="Adriaenssens E.M."/>
            <person name="Foster-Nyarko E."/>
            <person name="Jarju S."/>
            <person name="Secka A."/>
            <person name="Antonio M."/>
            <person name="Oren A."/>
            <person name="Chaudhuri R.R."/>
            <person name="La Ragione R."/>
            <person name="Hildebrand F."/>
            <person name="Pallen M.J."/>
        </authorList>
    </citation>
    <scope>NUCLEOTIDE SEQUENCE</scope>
    <source>
        <strain evidence="3">11167</strain>
    </source>
</reference>
<dbReference type="InterPro" id="IPR036291">
    <property type="entry name" value="NAD(P)-bd_dom_sf"/>
</dbReference>
<feature type="domain" description="GFO/IDH/MocA-like oxidoreductase" evidence="2">
    <location>
        <begin position="130"/>
        <end position="226"/>
    </location>
</feature>
<dbReference type="GO" id="GO:0000166">
    <property type="term" value="F:nucleotide binding"/>
    <property type="evidence" value="ECO:0007669"/>
    <property type="project" value="InterPro"/>
</dbReference>
<organism evidence="3 4">
    <name type="scientific">Candidatus Aphodenecus pullistercoris</name>
    <dbReference type="NCBI Taxonomy" id="2840669"/>
    <lineage>
        <taxon>Bacteria</taxon>
        <taxon>Pseudomonadati</taxon>
        <taxon>Spirochaetota</taxon>
        <taxon>Spirochaetia</taxon>
        <taxon>Spirochaetales</taxon>
        <taxon>Candidatus Aphodenecus</taxon>
    </lineage>
</organism>
<dbReference type="EMBL" id="JADIMU010000009">
    <property type="protein sequence ID" value="MBO8442389.1"/>
    <property type="molecule type" value="Genomic_DNA"/>
</dbReference>
<dbReference type="Proteomes" id="UP000823633">
    <property type="component" value="Unassembled WGS sequence"/>
</dbReference>
<dbReference type="InterPro" id="IPR055170">
    <property type="entry name" value="GFO_IDH_MocA-like_dom"/>
</dbReference>
<dbReference type="Gene3D" id="3.40.50.720">
    <property type="entry name" value="NAD(P)-binding Rossmann-like Domain"/>
    <property type="match status" value="1"/>
</dbReference>
<dbReference type="PANTHER" id="PTHR43377:SF1">
    <property type="entry name" value="BILIVERDIN REDUCTASE A"/>
    <property type="match status" value="1"/>
</dbReference>
<evidence type="ECO:0000313" key="3">
    <source>
        <dbReference type="EMBL" id="MBO8442389.1"/>
    </source>
</evidence>
<dbReference type="Pfam" id="PF01408">
    <property type="entry name" value="GFO_IDH_MocA"/>
    <property type="match status" value="1"/>
</dbReference>
<gene>
    <name evidence="3" type="ORF">IAC42_01310</name>
</gene>
<comment type="caution">
    <text evidence="3">The sequence shown here is derived from an EMBL/GenBank/DDBJ whole genome shotgun (WGS) entry which is preliminary data.</text>
</comment>
<dbReference type="AlphaFoldDB" id="A0A9D9EBT5"/>
<dbReference type="Pfam" id="PF22725">
    <property type="entry name" value="GFO_IDH_MocA_C3"/>
    <property type="match status" value="1"/>
</dbReference>
<dbReference type="SUPFAM" id="SSF55347">
    <property type="entry name" value="Glyceraldehyde-3-phosphate dehydrogenase-like, C-terminal domain"/>
    <property type="match status" value="1"/>
</dbReference>
<reference evidence="3" key="1">
    <citation type="submission" date="2020-10" db="EMBL/GenBank/DDBJ databases">
        <authorList>
            <person name="Gilroy R."/>
        </authorList>
    </citation>
    <scope>NUCLEOTIDE SEQUENCE</scope>
    <source>
        <strain evidence="3">11167</strain>
    </source>
</reference>
<dbReference type="InterPro" id="IPR051450">
    <property type="entry name" value="Gfo/Idh/MocA_Oxidoreductases"/>
</dbReference>
<dbReference type="SUPFAM" id="SSF51735">
    <property type="entry name" value="NAD(P)-binding Rossmann-fold domains"/>
    <property type="match status" value="1"/>
</dbReference>
<evidence type="ECO:0000313" key="4">
    <source>
        <dbReference type="Proteomes" id="UP000823633"/>
    </source>
</evidence>
<name>A0A9D9EBT5_9SPIR</name>
<proteinExistence type="predicted"/>
<sequence>MRRIVLVGLGGMGRVHLANWKELADRATIVAAVGKGPVDEECAASKGLDFHTSLAEAMAAHPEADTVDITTPSFLHRQMVEEALRLGLDVICEKPLSLDPEDAREMLALSHSLGHKLLVAMVCRYTKEFLVLKDAVEGGEYGKLEEVSFSRLSETPAWSAGGWLHDRSKSGLVPFDLMVHDIDMMLALLGTDIVSRSVVRSGRNHYHLTCRFRSGTTALVESGWIDAAIPFQAIWRATFEKAVLVNDGSRLTLYRREGEAEDLTPDYPVVIATGINVPPTGWYYEELKALCAMLEGEVPCTVSDAELITALELAKSIDSCLDGQSAEQ</sequence>
<evidence type="ECO:0000259" key="1">
    <source>
        <dbReference type="Pfam" id="PF01408"/>
    </source>
</evidence>
<dbReference type="PANTHER" id="PTHR43377">
    <property type="entry name" value="BILIVERDIN REDUCTASE A"/>
    <property type="match status" value="1"/>
</dbReference>
<dbReference type="Gene3D" id="3.30.360.10">
    <property type="entry name" value="Dihydrodipicolinate Reductase, domain 2"/>
    <property type="match status" value="1"/>
</dbReference>
<feature type="domain" description="Gfo/Idh/MocA-like oxidoreductase N-terminal" evidence="1">
    <location>
        <begin position="3"/>
        <end position="119"/>
    </location>
</feature>
<evidence type="ECO:0000259" key="2">
    <source>
        <dbReference type="Pfam" id="PF22725"/>
    </source>
</evidence>